<evidence type="ECO:0000313" key="3">
    <source>
        <dbReference type="Proteomes" id="UP001213799"/>
    </source>
</evidence>
<dbReference type="EMBL" id="JAQJAE010000001">
    <property type="protein sequence ID" value="KAJ5617519.1"/>
    <property type="molecule type" value="Genomic_DNA"/>
</dbReference>
<name>A0AAD6H989_9EURO</name>
<feature type="region of interest" description="Disordered" evidence="1">
    <location>
        <begin position="1"/>
        <end position="30"/>
    </location>
</feature>
<evidence type="ECO:0000313" key="2">
    <source>
        <dbReference type="EMBL" id="KAJ5617519.1"/>
    </source>
</evidence>
<dbReference type="Proteomes" id="UP001213799">
    <property type="component" value="Unassembled WGS sequence"/>
</dbReference>
<protein>
    <recommendedName>
        <fullName evidence="4">Tachykinin family protein</fullName>
    </recommendedName>
</protein>
<dbReference type="InterPro" id="IPR021858">
    <property type="entry name" value="Fun_TF"/>
</dbReference>
<organism evidence="2 3">
    <name type="scientific">Penicillium hordei</name>
    <dbReference type="NCBI Taxonomy" id="40994"/>
    <lineage>
        <taxon>Eukaryota</taxon>
        <taxon>Fungi</taxon>
        <taxon>Dikarya</taxon>
        <taxon>Ascomycota</taxon>
        <taxon>Pezizomycotina</taxon>
        <taxon>Eurotiomycetes</taxon>
        <taxon>Eurotiomycetidae</taxon>
        <taxon>Eurotiales</taxon>
        <taxon>Aspergillaceae</taxon>
        <taxon>Penicillium</taxon>
    </lineage>
</organism>
<dbReference type="Pfam" id="PF11951">
    <property type="entry name" value="Fungal_trans_2"/>
    <property type="match status" value="1"/>
</dbReference>
<comment type="caution">
    <text evidence="2">The sequence shown here is derived from an EMBL/GenBank/DDBJ whole genome shotgun (WGS) entry which is preliminary data.</text>
</comment>
<dbReference type="GeneID" id="81583933"/>
<dbReference type="PANTHER" id="PTHR37540:SF5">
    <property type="entry name" value="TRANSCRIPTION FACTOR DOMAIN-CONTAINING PROTEIN"/>
    <property type="match status" value="1"/>
</dbReference>
<accession>A0AAD6H989</accession>
<sequence length="603" mass="67456">MDHLQSFTFGSPRHTHSEPKAKPAPLDRPSFTFIDHDDDLTSKRIKDVNARKAIRSHVMRDVRRRERLAGLKRTSRQNRGQSDTSKAAVDELDEQRLVLRASSQSSAASSLLDTDTGDGFASIYRGRPVRWCAGYPLPLHSNPNPPTSWFLDPFFTLPGTSELPSMVAHLVYYWKTIFVPMTFPNTSKDSNQEMELMVRSSFSDPGSFFGLMSMCAAHRAVLASQRSGNWDSVLTNDPDYCMMRAKSIQEMSAKVRDPSRRLSNEAFDTIINLLTGSVWILFVNVGLQYCSAKTPQLIIGEFSEVHTHLTGLKSMVDLRGGITDESIRSSSMLSAIITTDIKAASGLMTKPVFPLTWDAQPIPSEIQQRIRPLTSSPLNRLGTGFYANTFLSPALLQIISVLRDMVFFSITYQTNPTVIKPGDQDFFRILNCEAEHQLLSYIYSEGSPNPERNLHPIEAVTRVAFICYLNHFLIVSPSSSGLGRALTKHLKTALDGCKLPLLVGLPNKNFGLYVWALFVGAQGALGQPQRQWFVERLARVAMICGWQSWEQISKLMAEFFFVVTLDSLNWRSIWDEAMTGFVISESEELEFSSLLGTGALSLT</sequence>
<keyword evidence="3" id="KW-1185">Reference proteome</keyword>
<reference evidence="2" key="1">
    <citation type="journal article" date="2023" name="IMA Fungus">
        <title>Comparative genomic study of the Penicillium genus elucidates a diverse pangenome and 15 lateral gene transfer events.</title>
        <authorList>
            <person name="Petersen C."/>
            <person name="Sorensen T."/>
            <person name="Nielsen M.R."/>
            <person name="Sondergaard T.E."/>
            <person name="Sorensen J.L."/>
            <person name="Fitzpatrick D.A."/>
            <person name="Frisvad J.C."/>
            <person name="Nielsen K.L."/>
        </authorList>
    </citation>
    <scope>NUCLEOTIDE SEQUENCE</scope>
    <source>
        <strain evidence="2">IBT 12815</strain>
    </source>
</reference>
<reference evidence="2" key="2">
    <citation type="submission" date="2023-01" db="EMBL/GenBank/DDBJ databases">
        <authorList>
            <person name="Petersen C."/>
        </authorList>
    </citation>
    <scope>NUCLEOTIDE SEQUENCE</scope>
    <source>
        <strain evidence="2">IBT 12815</strain>
    </source>
</reference>
<evidence type="ECO:0000256" key="1">
    <source>
        <dbReference type="SAM" id="MobiDB-lite"/>
    </source>
</evidence>
<dbReference type="PANTHER" id="PTHR37540">
    <property type="entry name" value="TRANSCRIPTION FACTOR (ACR-2), PUTATIVE-RELATED-RELATED"/>
    <property type="match status" value="1"/>
</dbReference>
<feature type="region of interest" description="Disordered" evidence="1">
    <location>
        <begin position="65"/>
        <end position="89"/>
    </location>
</feature>
<proteinExistence type="predicted"/>
<gene>
    <name evidence="2" type="ORF">N7537_002633</name>
</gene>
<evidence type="ECO:0008006" key="4">
    <source>
        <dbReference type="Google" id="ProtNLM"/>
    </source>
</evidence>
<dbReference type="RefSeq" id="XP_056758686.1">
    <property type="nucleotide sequence ID" value="XM_056893691.1"/>
</dbReference>
<dbReference type="AlphaFoldDB" id="A0AAD6H989"/>